<keyword evidence="8" id="KW-0675">Receptor</keyword>
<dbReference type="PROSITE" id="PS50262">
    <property type="entry name" value="G_PROTEIN_RECEP_F1_2"/>
    <property type="match status" value="1"/>
</dbReference>
<evidence type="ECO:0000256" key="4">
    <source>
        <dbReference type="ARBA" id="ARBA00022725"/>
    </source>
</evidence>
<keyword evidence="7 8" id="KW-0807">Transducer</keyword>
<organism evidence="11 12">
    <name type="scientific">Aquarana catesbeiana</name>
    <name type="common">American bullfrog</name>
    <name type="synonym">Rana catesbeiana</name>
    <dbReference type="NCBI Taxonomy" id="8400"/>
    <lineage>
        <taxon>Eukaryota</taxon>
        <taxon>Metazoa</taxon>
        <taxon>Chordata</taxon>
        <taxon>Craniata</taxon>
        <taxon>Vertebrata</taxon>
        <taxon>Euteleostomi</taxon>
        <taxon>Amphibia</taxon>
        <taxon>Batrachia</taxon>
        <taxon>Anura</taxon>
        <taxon>Neobatrachia</taxon>
        <taxon>Ranoidea</taxon>
        <taxon>Ranidae</taxon>
        <taxon>Aquarana</taxon>
    </lineage>
</organism>
<dbReference type="PRINTS" id="PR00237">
    <property type="entry name" value="GPCRRHODOPSN"/>
</dbReference>
<keyword evidence="4 9" id="KW-0552">Olfaction</keyword>
<dbReference type="PANTHER" id="PTHR26450">
    <property type="entry name" value="OLFACTORY RECEPTOR 56B1-RELATED"/>
    <property type="match status" value="1"/>
</dbReference>
<dbReference type="GO" id="GO:0005886">
    <property type="term" value="C:plasma membrane"/>
    <property type="evidence" value="ECO:0007669"/>
    <property type="project" value="UniProtKB-SubCell"/>
</dbReference>
<evidence type="ECO:0000313" key="11">
    <source>
        <dbReference type="EMBL" id="PIO40356.1"/>
    </source>
</evidence>
<evidence type="ECO:0000313" key="12">
    <source>
        <dbReference type="Proteomes" id="UP000228934"/>
    </source>
</evidence>
<comment type="similarity">
    <text evidence="8">Belongs to the G-protein coupled receptor 1 family.</text>
</comment>
<dbReference type="AlphaFoldDB" id="A0A2G9SJM1"/>
<evidence type="ECO:0000256" key="3">
    <source>
        <dbReference type="ARBA" id="ARBA00022692"/>
    </source>
</evidence>
<reference evidence="12" key="1">
    <citation type="journal article" date="2017" name="Nat. Commun.">
        <title>The North American bullfrog draft genome provides insight into hormonal regulation of long noncoding RNA.</title>
        <authorList>
            <person name="Hammond S.A."/>
            <person name="Warren R.L."/>
            <person name="Vandervalk B.P."/>
            <person name="Kucuk E."/>
            <person name="Khan H."/>
            <person name="Gibb E.A."/>
            <person name="Pandoh P."/>
            <person name="Kirk H."/>
            <person name="Zhao Y."/>
            <person name="Jones M."/>
            <person name="Mungall A.J."/>
            <person name="Coope R."/>
            <person name="Pleasance S."/>
            <person name="Moore R.A."/>
            <person name="Holt R.A."/>
            <person name="Round J.M."/>
            <person name="Ohora S."/>
            <person name="Walle B.V."/>
            <person name="Veldhoen N."/>
            <person name="Helbing C.C."/>
            <person name="Birol I."/>
        </authorList>
    </citation>
    <scope>NUCLEOTIDE SEQUENCE [LARGE SCALE GENOMIC DNA]</scope>
</reference>
<evidence type="ECO:0000256" key="5">
    <source>
        <dbReference type="ARBA" id="ARBA00022989"/>
    </source>
</evidence>
<feature type="transmembrane region" description="Helical" evidence="9">
    <location>
        <begin position="61"/>
        <end position="86"/>
    </location>
</feature>
<dbReference type="SUPFAM" id="SSF81321">
    <property type="entry name" value="Family A G protein-coupled receptor-like"/>
    <property type="match status" value="1"/>
</dbReference>
<dbReference type="InterPro" id="IPR050402">
    <property type="entry name" value="OR51/52/56-like"/>
</dbReference>
<evidence type="ECO:0000256" key="2">
    <source>
        <dbReference type="ARBA" id="ARBA00022606"/>
    </source>
</evidence>
<dbReference type="Pfam" id="PF13853">
    <property type="entry name" value="7tm_4"/>
    <property type="match status" value="1"/>
</dbReference>
<evidence type="ECO:0000256" key="1">
    <source>
        <dbReference type="ARBA" id="ARBA00004141"/>
    </source>
</evidence>
<dbReference type="PROSITE" id="PS00237">
    <property type="entry name" value="G_PROTEIN_RECEP_F1_1"/>
    <property type="match status" value="1"/>
</dbReference>
<dbReference type="InterPro" id="IPR000725">
    <property type="entry name" value="Olfact_rcpt"/>
</dbReference>
<dbReference type="GO" id="GO:0004930">
    <property type="term" value="F:G protein-coupled receptor activity"/>
    <property type="evidence" value="ECO:0007669"/>
    <property type="project" value="UniProtKB-KW"/>
</dbReference>
<dbReference type="Gene3D" id="1.20.1070.10">
    <property type="entry name" value="Rhodopsin 7-helix transmembrane proteins"/>
    <property type="match status" value="1"/>
</dbReference>
<dbReference type="GO" id="GO:0004984">
    <property type="term" value="F:olfactory receptor activity"/>
    <property type="evidence" value="ECO:0007669"/>
    <property type="project" value="InterPro"/>
</dbReference>
<evidence type="ECO:0000256" key="9">
    <source>
        <dbReference type="RuleBase" id="RU363047"/>
    </source>
</evidence>
<dbReference type="OrthoDB" id="5969463at2759"/>
<keyword evidence="6 9" id="KW-0472">Membrane</keyword>
<feature type="transmembrane region" description="Helical" evidence="9">
    <location>
        <begin position="25"/>
        <end position="49"/>
    </location>
</feature>
<feature type="domain" description="G-protein coupled receptors family 1 profile" evidence="10">
    <location>
        <begin position="41"/>
        <end position="179"/>
    </location>
</feature>
<feature type="transmembrane region" description="Helical" evidence="9">
    <location>
        <begin position="92"/>
        <end position="116"/>
    </location>
</feature>
<dbReference type="InterPro" id="IPR017452">
    <property type="entry name" value="GPCR_Rhodpsn_7TM"/>
</dbReference>
<protein>
    <recommendedName>
        <fullName evidence="9">Olfactory receptor</fullName>
    </recommendedName>
</protein>
<dbReference type="InterPro" id="IPR000276">
    <property type="entry name" value="GPCR_Rhodpsn"/>
</dbReference>
<name>A0A2G9SJM1_AQUCT</name>
<keyword evidence="9" id="KW-1003">Cell membrane</keyword>
<keyword evidence="12" id="KW-1185">Reference proteome</keyword>
<keyword evidence="8" id="KW-0297">G-protein coupled receptor</keyword>
<keyword evidence="2 9" id="KW-0716">Sensory transduction</keyword>
<feature type="transmembrane region" description="Helical" evidence="9">
    <location>
        <begin position="147"/>
        <end position="164"/>
    </location>
</feature>
<sequence>MSNSTSFHPDYFLLMGIPGLEDSHLLISIPFSIMYVLSLLGNSALVLVISSNKSLHQPMYIFLMMLSTSDVLLSSTTVPKTLSIFWFGNHEISFIGCLTQVFFIHFAFCTESAILLYMAYDRYCAICHPLTYATTVINNFVQKTAMVALFRSFCIVTPFVFLLNRLPFQRSNVIEHTYCEHMSVARLATSNIMTHFSRVPHHLCQPLCPCPTNDEPNHLWHKNQRDSP</sequence>
<keyword evidence="5 9" id="KW-1133">Transmembrane helix</keyword>
<dbReference type="PANTHER" id="PTHR26450:SF32">
    <property type="entry name" value="OLFACTORY RECEPTOR 52B6"/>
    <property type="match status" value="1"/>
</dbReference>
<comment type="caution">
    <text evidence="9">Lacks conserved residue(s) required for the propagation of feature annotation.</text>
</comment>
<dbReference type="EMBL" id="KV923256">
    <property type="protein sequence ID" value="PIO40356.1"/>
    <property type="molecule type" value="Genomic_DNA"/>
</dbReference>
<evidence type="ECO:0000256" key="6">
    <source>
        <dbReference type="ARBA" id="ARBA00023136"/>
    </source>
</evidence>
<dbReference type="PRINTS" id="PR00245">
    <property type="entry name" value="OLFACTORYR"/>
</dbReference>
<evidence type="ECO:0000259" key="10">
    <source>
        <dbReference type="PROSITE" id="PS50262"/>
    </source>
</evidence>
<evidence type="ECO:0000256" key="7">
    <source>
        <dbReference type="ARBA" id="ARBA00023224"/>
    </source>
</evidence>
<keyword evidence="3 8" id="KW-0812">Transmembrane</keyword>
<proteinExistence type="inferred from homology"/>
<dbReference type="Proteomes" id="UP000228934">
    <property type="component" value="Unassembled WGS sequence"/>
</dbReference>
<gene>
    <name evidence="11" type="ORF">AB205_0066540</name>
</gene>
<evidence type="ECO:0000256" key="8">
    <source>
        <dbReference type="RuleBase" id="RU000688"/>
    </source>
</evidence>
<accession>A0A2G9SJM1</accession>
<comment type="subcellular location">
    <subcellularLocation>
        <location evidence="9">Cell membrane</location>
        <topology evidence="9">Multi-pass membrane protein</topology>
    </subcellularLocation>
    <subcellularLocation>
        <location evidence="1">Membrane</location>
        <topology evidence="1">Multi-pass membrane protein</topology>
    </subcellularLocation>
</comment>